<dbReference type="GO" id="GO:0015031">
    <property type="term" value="P:protein transport"/>
    <property type="evidence" value="ECO:0007669"/>
    <property type="project" value="InterPro"/>
</dbReference>
<keyword evidence="6" id="KW-0175">Coiled coil</keyword>
<comment type="subcellular location">
    <subcellularLocation>
        <location evidence="1">Endoplasmic reticulum membrane</location>
        <topology evidence="1">Single-pass membrane protein</topology>
    </subcellularLocation>
</comment>
<keyword evidence="2 8" id="KW-0812">Transmembrane</keyword>
<feature type="compositionally biased region" description="Basic residues" evidence="7">
    <location>
        <begin position="113"/>
        <end position="122"/>
    </location>
</feature>
<dbReference type="Pfam" id="PF05104">
    <property type="entry name" value="Rib_recp_KP_reg"/>
    <property type="match status" value="1"/>
</dbReference>
<feature type="domain" description="Ribosome receptor lysine/proline rich" evidence="9">
    <location>
        <begin position="29"/>
        <end position="168"/>
    </location>
</feature>
<feature type="coiled-coil region" evidence="6">
    <location>
        <begin position="897"/>
        <end position="1036"/>
    </location>
</feature>
<reference evidence="10" key="2">
    <citation type="submission" date="2025-08" db="UniProtKB">
        <authorList>
            <consortium name="Ensembl"/>
        </authorList>
    </citation>
    <scope>IDENTIFICATION</scope>
</reference>
<dbReference type="AlphaFoldDB" id="A0A8C3V8C4"/>
<feature type="compositionally biased region" description="Basic and acidic residues" evidence="7">
    <location>
        <begin position="123"/>
        <end position="135"/>
    </location>
</feature>
<evidence type="ECO:0000256" key="8">
    <source>
        <dbReference type="SAM" id="Phobius"/>
    </source>
</evidence>
<evidence type="ECO:0000256" key="6">
    <source>
        <dbReference type="SAM" id="Coils"/>
    </source>
</evidence>
<evidence type="ECO:0000256" key="2">
    <source>
        <dbReference type="ARBA" id="ARBA00022692"/>
    </source>
</evidence>
<feature type="compositionally biased region" description="Basic residues" evidence="7">
    <location>
        <begin position="161"/>
        <end position="171"/>
    </location>
</feature>
<evidence type="ECO:0000259" key="9">
    <source>
        <dbReference type="Pfam" id="PF05104"/>
    </source>
</evidence>
<feature type="coiled-coil region" evidence="6">
    <location>
        <begin position="333"/>
        <end position="367"/>
    </location>
</feature>
<dbReference type="PANTHER" id="PTHR18864:SF1">
    <property type="entry name" value="KINECTIN"/>
    <property type="match status" value="1"/>
</dbReference>
<keyword evidence="11" id="KW-1185">Reference proteome</keyword>
<proteinExistence type="predicted"/>
<accession>A0A8C3V8C4</accession>
<dbReference type="Ensembl" id="ENSCUST00005023419.1">
    <property type="protein sequence ID" value="ENSCUSP00005022607.1"/>
    <property type="gene ID" value="ENSCUSG00005007073.1"/>
</dbReference>
<feature type="coiled-coil region" evidence="6">
    <location>
        <begin position="819"/>
        <end position="867"/>
    </location>
</feature>
<reference evidence="10" key="3">
    <citation type="submission" date="2025-09" db="UniProtKB">
        <authorList>
            <consortium name="Ensembl"/>
        </authorList>
    </citation>
    <scope>IDENTIFICATION</scope>
</reference>
<evidence type="ECO:0000256" key="7">
    <source>
        <dbReference type="SAM" id="MobiDB-lite"/>
    </source>
</evidence>
<name>A0A8C3V8C4_CATUS</name>
<dbReference type="InterPro" id="IPR024854">
    <property type="entry name" value="Kinectin"/>
</dbReference>
<feature type="transmembrane region" description="Helical" evidence="8">
    <location>
        <begin position="7"/>
        <end position="29"/>
    </location>
</feature>
<reference evidence="10" key="1">
    <citation type="submission" date="2020-10" db="EMBL/GenBank/DDBJ databases">
        <title>Catharus ustulatus (Swainson's thrush) genome, bCatUst1, primary haplotype v2.</title>
        <authorList>
            <person name="Delmore K."/>
            <person name="Vafadar M."/>
            <person name="Formenti G."/>
            <person name="Chow W."/>
            <person name="Pelan S."/>
            <person name="Howe K."/>
            <person name="Rhie A."/>
            <person name="Mountcastle J."/>
            <person name="Haase B."/>
            <person name="Fedrigo O."/>
            <person name="Jarvis E.D."/>
        </authorList>
    </citation>
    <scope>NUCLEOTIDE SEQUENCE [LARGE SCALE GENOMIC DNA]</scope>
</reference>
<feature type="region of interest" description="Disordered" evidence="7">
    <location>
        <begin position="48"/>
        <end position="197"/>
    </location>
</feature>
<evidence type="ECO:0000256" key="5">
    <source>
        <dbReference type="ARBA" id="ARBA00023136"/>
    </source>
</evidence>
<dbReference type="InterPro" id="IPR007794">
    <property type="entry name" value="Rib_rcpt_KP"/>
</dbReference>
<keyword evidence="5 8" id="KW-0472">Membrane</keyword>
<protein>
    <submittedName>
        <fullName evidence="10">Kinectin 1</fullName>
    </submittedName>
</protein>
<feature type="compositionally biased region" description="Basic and acidic residues" evidence="7">
    <location>
        <begin position="73"/>
        <end position="86"/>
    </location>
</feature>
<evidence type="ECO:0000313" key="10">
    <source>
        <dbReference type="Ensembl" id="ENSCUSP00005022607.1"/>
    </source>
</evidence>
<dbReference type="GO" id="GO:0005789">
    <property type="term" value="C:endoplasmic reticulum membrane"/>
    <property type="evidence" value="ECO:0007669"/>
    <property type="project" value="UniProtKB-SubCell"/>
</dbReference>
<dbReference type="PANTHER" id="PTHR18864">
    <property type="entry name" value="KINECTIN"/>
    <property type="match status" value="1"/>
</dbReference>
<dbReference type="GO" id="GO:0007018">
    <property type="term" value="P:microtubule-based movement"/>
    <property type="evidence" value="ECO:0007669"/>
    <property type="project" value="InterPro"/>
</dbReference>
<feature type="coiled-coil region" evidence="6">
    <location>
        <begin position="703"/>
        <end position="730"/>
    </location>
</feature>
<keyword evidence="3" id="KW-0256">Endoplasmic reticulum</keyword>
<evidence type="ECO:0000313" key="11">
    <source>
        <dbReference type="Proteomes" id="UP000694563"/>
    </source>
</evidence>
<feature type="coiled-coil region" evidence="6">
    <location>
        <begin position="397"/>
        <end position="495"/>
    </location>
</feature>
<gene>
    <name evidence="10" type="primary">KTN1</name>
</gene>
<feature type="compositionally biased region" description="Basic and acidic residues" evidence="7">
    <location>
        <begin position="172"/>
        <end position="181"/>
    </location>
</feature>
<sequence>MEFYESTYFIILIPSVVITVIFLFFWLFMKETLYDEVLAKQRRDLKFAPSKADKKKTEKKKNKKKEAQNGNIHESDSESVPRDFKLSDALSTDEEHVAAVPAGVPEATAGLRERKKKEKKHKANQDDHVTKDSEGSKSSGKKVDPVPVTKQPTPPSEPTAAKKKPGQKKQKNGMDDQDSKTDSVVSPAKKQEPVLLHQEIKQENVSGKKKVSAKKQKVDNVLVDEPLIQATTYIPLMDNSDSGTLEKREPAEVVKHNVNEGIQKSSGKKLKNETDKENAEVKFKDFVTSMKNMIFSEDEARCVVEVLKEKSGAIHDFLQKASKAETAAALHQLQDKEKMLSAMKEEAAVAKEQCKQLSQELVAEKERNGLVTTKLRERINALEKEHGTFQSKIHVSYQESQQMKMKFQQLREQMEAEISHLKQENGILRDAVSTSTNQMESKQSAELNKLRQDYARLMNELGEKSSKLQQEELQKKNAEQAVAQLKVQQQEAERRWEEIQAYLRKRTAEHEAAQQDVQNKLVAKDNEIQSLHSKLTDTMVSKQQLEQRMLQLLEAEQKRATEEDSMQMQVQLIEQNDALNAQLQKFHSQMAAQVQIAEKDKQIKQMEDSLGNERANLTSKEEELKAAAAHELERMQKSIHIKDDKIRTLEDQLREELTQISNTKEEFKVRSKTGVFGLVFSKFSSLQSMRERDDKIKTVEELLEAGLIQVATKEEELKALRTENSSLRKELQTAHFFQPAHVVSLLFLRIHEKDGKIKSVEELLQAEILKVASKEKTVQVSLCNPCLPFCVDATTTFVCYCMAFYNDQFVASIFVAFLLKGEEEQMKKLKAMVEEKEKEIANQVKQLQEKQQHLEAAEVETRQLLQKLFPKVSLPSNMSHSEWICGFEKMAKEYLREASGSEDVKAMEQKLKEAEEMHILLQLECEKYKSVLAETEGILQRLQRSVEEEESKWKIKVEESQKELKQVRSVVTSLQHEVERLKEDNKEVETLKKEREHLESELEKAEIERSTYVSEVRELKTQLNETLSKLKVDQNEREKVAGDLPKVSRDPYPPPTLQPEAFKSSLKWQRVASWFTKHLLYFTWCDIHYNSRDCKS</sequence>
<evidence type="ECO:0000256" key="4">
    <source>
        <dbReference type="ARBA" id="ARBA00022989"/>
    </source>
</evidence>
<feature type="coiled-coil region" evidence="6">
    <location>
        <begin position="596"/>
        <end position="670"/>
    </location>
</feature>
<organism evidence="10 11">
    <name type="scientific">Catharus ustulatus</name>
    <name type="common">Russet-backed thrush</name>
    <name type="synonym">Hylocichla ustulatus</name>
    <dbReference type="NCBI Taxonomy" id="91951"/>
    <lineage>
        <taxon>Eukaryota</taxon>
        <taxon>Metazoa</taxon>
        <taxon>Chordata</taxon>
        <taxon>Craniata</taxon>
        <taxon>Vertebrata</taxon>
        <taxon>Euteleostomi</taxon>
        <taxon>Archelosauria</taxon>
        <taxon>Archosauria</taxon>
        <taxon>Dinosauria</taxon>
        <taxon>Saurischia</taxon>
        <taxon>Theropoda</taxon>
        <taxon>Coelurosauria</taxon>
        <taxon>Aves</taxon>
        <taxon>Neognathae</taxon>
        <taxon>Neoaves</taxon>
        <taxon>Telluraves</taxon>
        <taxon>Australaves</taxon>
        <taxon>Passeriformes</taxon>
        <taxon>Turdidae</taxon>
        <taxon>Catharus</taxon>
    </lineage>
</organism>
<dbReference type="Proteomes" id="UP000694563">
    <property type="component" value="Chromosome 6"/>
</dbReference>
<evidence type="ECO:0000256" key="1">
    <source>
        <dbReference type="ARBA" id="ARBA00004389"/>
    </source>
</evidence>
<keyword evidence="4 8" id="KW-1133">Transmembrane helix</keyword>
<dbReference type="GO" id="GO:0019894">
    <property type="term" value="F:kinesin binding"/>
    <property type="evidence" value="ECO:0007669"/>
    <property type="project" value="InterPro"/>
</dbReference>
<evidence type="ECO:0000256" key="3">
    <source>
        <dbReference type="ARBA" id="ARBA00022824"/>
    </source>
</evidence>